<dbReference type="Gene3D" id="1.25.40.10">
    <property type="entry name" value="Tetratricopeptide repeat domain"/>
    <property type="match status" value="2"/>
</dbReference>
<dbReference type="SMART" id="SM00671">
    <property type="entry name" value="SEL1"/>
    <property type="match status" value="8"/>
</dbReference>
<dbReference type="PANTHER" id="PTHR45011:SF1">
    <property type="entry name" value="DAP3-BINDING CELL DEATH ENHANCER 1"/>
    <property type="match status" value="1"/>
</dbReference>
<comment type="caution">
    <text evidence="1">The sequence shown here is derived from an EMBL/GenBank/DDBJ whole genome shotgun (WGS) entry which is preliminary data.</text>
</comment>
<organism evidence="1 2">
    <name type="scientific">Entomortierella chlamydospora</name>
    <dbReference type="NCBI Taxonomy" id="101097"/>
    <lineage>
        <taxon>Eukaryota</taxon>
        <taxon>Fungi</taxon>
        <taxon>Fungi incertae sedis</taxon>
        <taxon>Mucoromycota</taxon>
        <taxon>Mortierellomycotina</taxon>
        <taxon>Mortierellomycetes</taxon>
        <taxon>Mortierellales</taxon>
        <taxon>Mortierellaceae</taxon>
        <taxon>Entomortierella</taxon>
    </lineage>
</organism>
<proteinExistence type="predicted"/>
<dbReference type="InterPro" id="IPR011990">
    <property type="entry name" value="TPR-like_helical_dom_sf"/>
</dbReference>
<reference evidence="1" key="1">
    <citation type="journal article" date="2020" name="Fungal Divers.">
        <title>Resolving the Mortierellaceae phylogeny through synthesis of multi-gene phylogenetics and phylogenomics.</title>
        <authorList>
            <person name="Vandepol N."/>
            <person name="Liber J."/>
            <person name="Desiro A."/>
            <person name="Na H."/>
            <person name="Kennedy M."/>
            <person name="Barry K."/>
            <person name="Grigoriev I.V."/>
            <person name="Miller A.N."/>
            <person name="O'Donnell K."/>
            <person name="Stajich J.E."/>
            <person name="Bonito G."/>
        </authorList>
    </citation>
    <scope>NUCLEOTIDE SEQUENCE</scope>
    <source>
        <strain evidence="1">NRRL 2769</strain>
    </source>
</reference>
<dbReference type="AlphaFoldDB" id="A0A9P6T2I4"/>
<dbReference type="PANTHER" id="PTHR45011">
    <property type="entry name" value="DAP3-BINDING CELL DEATH ENHANCER 1"/>
    <property type="match status" value="1"/>
</dbReference>
<dbReference type="Proteomes" id="UP000703661">
    <property type="component" value="Unassembled WGS sequence"/>
</dbReference>
<dbReference type="Pfam" id="PF08238">
    <property type="entry name" value="Sel1"/>
    <property type="match status" value="8"/>
</dbReference>
<sequence>MHQLFQVFRPVYNDGTPMNSPPLLEMVKIESRFDNKSQEYIILWNDVCTAFKNPLHVRNEGALVPFLTDENFEPCKPLRVRAHPNVVLDVILESPENTLGSRMADTIHPESAIIDGQIRGNSSALQPRVGGVEDTGTFISNLLGLPPQYTREDNNVNNATSCSNRVTSTNTNTDTLGADILRNTTTEGSHDYERGLEYYYGKCVTVNYNVAMEWFKEAAGQGHVAAQYYLGFMFENGYGAAQDPAMAVSWYTKAGVKGYDNDNRSADMVQGNSLGRFDKALKWYRRAADRGDAKAQCVLGFMYQYGKGSLKNHRTARDWYTKAANQGYDNAQNNLGIMCASGEGGTKDYSGALELFFKAGFQGHARAQSNLGLSYESGLGVAYDPTKAVEWYIKSANQGNARSQYRLGILYLEGDGIQLNIPKGLDLIRESAIQGNASAQNKLGNMYHEGEGVQRNHSLAREWWERSAKQGNASANSNLQKFP</sequence>
<evidence type="ECO:0000313" key="2">
    <source>
        <dbReference type="Proteomes" id="UP000703661"/>
    </source>
</evidence>
<accession>A0A9P6T2I4</accession>
<dbReference type="EMBL" id="JAAAID010000252">
    <property type="protein sequence ID" value="KAG0019921.1"/>
    <property type="molecule type" value="Genomic_DNA"/>
</dbReference>
<gene>
    <name evidence="1" type="ORF">BGZ80_005072</name>
</gene>
<dbReference type="InterPro" id="IPR006597">
    <property type="entry name" value="Sel1-like"/>
</dbReference>
<dbReference type="SUPFAM" id="SSF81901">
    <property type="entry name" value="HCP-like"/>
    <property type="match status" value="2"/>
</dbReference>
<evidence type="ECO:0008006" key="3">
    <source>
        <dbReference type="Google" id="ProtNLM"/>
    </source>
</evidence>
<keyword evidence="2" id="KW-1185">Reference proteome</keyword>
<evidence type="ECO:0000313" key="1">
    <source>
        <dbReference type="EMBL" id="KAG0019921.1"/>
    </source>
</evidence>
<protein>
    <recommendedName>
        <fullName evidence="3">HCP-like protein</fullName>
    </recommendedName>
</protein>
<dbReference type="InterPro" id="IPR052748">
    <property type="entry name" value="ISR_Activator"/>
</dbReference>
<name>A0A9P6T2I4_9FUNG</name>